<accession>A0A495PUD5</accession>
<sequence length="116" mass="13454">MGYTNYIGCFLLIIFIAKLISVDAKIIEFTFENDFISHVNPNCKKSQFNDSNSTSNLSLENQQPIHLLNYLCSAPYNLELFTWEDLIILDYQQSISYRVISFSSNYPKKLYPPPKV</sequence>
<dbReference type="Proteomes" id="UP000276282">
    <property type="component" value="Unassembled WGS sequence"/>
</dbReference>
<keyword evidence="2" id="KW-1185">Reference proteome</keyword>
<dbReference type="RefSeq" id="WP_121345475.1">
    <property type="nucleotide sequence ID" value="NZ_RBLG01000002.1"/>
</dbReference>
<comment type="caution">
    <text evidence="1">The sequence shown here is derived from an EMBL/GenBank/DDBJ whole genome shotgun (WGS) entry which is preliminary data.</text>
</comment>
<gene>
    <name evidence="1" type="ORF">BC962_1625</name>
</gene>
<dbReference type="EMBL" id="RBLG01000002">
    <property type="protein sequence ID" value="RKS53375.1"/>
    <property type="molecule type" value="Genomic_DNA"/>
</dbReference>
<protein>
    <submittedName>
        <fullName evidence="1">Uncharacterized protein</fullName>
    </submittedName>
</protein>
<organism evidence="1 2">
    <name type="scientific">Gillisia mitskevichiae</name>
    <dbReference type="NCBI Taxonomy" id="270921"/>
    <lineage>
        <taxon>Bacteria</taxon>
        <taxon>Pseudomonadati</taxon>
        <taxon>Bacteroidota</taxon>
        <taxon>Flavobacteriia</taxon>
        <taxon>Flavobacteriales</taxon>
        <taxon>Flavobacteriaceae</taxon>
        <taxon>Gillisia</taxon>
    </lineage>
</organism>
<proteinExistence type="predicted"/>
<dbReference type="OrthoDB" id="1439895at2"/>
<evidence type="ECO:0000313" key="1">
    <source>
        <dbReference type="EMBL" id="RKS53375.1"/>
    </source>
</evidence>
<reference evidence="1 2" key="1">
    <citation type="submission" date="2018-10" db="EMBL/GenBank/DDBJ databases">
        <title>Genomic Encyclopedia of Archaeal and Bacterial Type Strains, Phase II (KMG-II): from individual species to whole genera.</title>
        <authorList>
            <person name="Goeker M."/>
        </authorList>
    </citation>
    <scope>NUCLEOTIDE SEQUENCE [LARGE SCALE GENOMIC DNA]</scope>
    <source>
        <strain evidence="1 2">DSM 19839</strain>
    </source>
</reference>
<dbReference type="AlphaFoldDB" id="A0A495PUD5"/>
<name>A0A495PUD5_9FLAO</name>
<evidence type="ECO:0000313" key="2">
    <source>
        <dbReference type="Proteomes" id="UP000276282"/>
    </source>
</evidence>